<protein>
    <submittedName>
        <fullName evidence="2">7TM-DISM domain-containing protein</fullName>
    </submittedName>
</protein>
<comment type="caution">
    <text evidence="2">The sequence shown here is derived from an EMBL/GenBank/DDBJ whole genome shotgun (WGS) entry which is preliminary data.</text>
</comment>
<accession>A0ABW2FJX7</accession>
<dbReference type="EMBL" id="JBHTAI010000018">
    <property type="protein sequence ID" value="MFC7151812.1"/>
    <property type="molecule type" value="Genomic_DNA"/>
</dbReference>
<sequence>MEVLEDAQRQWTVKDVQSPELQQRFRPAGGKSSFGYTSSAYWVRVTLNNESSNDKCDFIRSHCIDIAE</sequence>
<feature type="domain" description="7TM-DISM receptor extracellular" evidence="1">
    <location>
        <begin position="1"/>
        <end position="55"/>
    </location>
</feature>
<reference evidence="3" key="1">
    <citation type="journal article" date="2019" name="Int. J. Syst. Evol. Microbiol.">
        <title>The Global Catalogue of Microorganisms (GCM) 10K type strain sequencing project: providing services to taxonomists for standard genome sequencing and annotation.</title>
        <authorList>
            <consortium name="The Broad Institute Genomics Platform"/>
            <consortium name="The Broad Institute Genome Sequencing Center for Infectious Disease"/>
            <person name="Wu L."/>
            <person name="Ma J."/>
        </authorList>
    </citation>
    <scope>NUCLEOTIDE SEQUENCE [LARGE SCALE GENOMIC DNA]</scope>
    <source>
        <strain evidence="3">KCTC 12907</strain>
    </source>
</reference>
<dbReference type="Gene3D" id="2.60.40.2380">
    <property type="match status" value="1"/>
</dbReference>
<proteinExistence type="predicted"/>
<evidence type="ECO:0000259" key="1">
    <source>
        <dbReference type="Pfam" id="PF07696"/>
    </source>
</evidence>
<gene>
    <name evidence="2" type="ORF">ACFQMJ_25015</name>
</gene>
<name>A0ABW2FJX7_9BACL</name>
<dbReference type="InterPro" id="IPR011622">
    <property type="entry name" value="7TMR_DISM_rcpt_extracell_dom2"/>
</dbReference>
<organism evidence="2 3">
    <name type="scientific">Cohnella cellulosilytica</name>
    <dbReference type="NCBI Taxonomy" id="986710"/>
    <lineage>
        <taxon>Bacteria</taxon>
        <taxon>Bacillati</taxon>
        <taxon>Bacillota</taxon>
        <taxon>Bacilli</taxon>
        <taxon>Bacillales</taxon>
        <taxon>Paenibacillaceae</taxon>
        <taxon>Cohnella</taxon>
    </lineage>
</organism>
<dbReference type="Proteomes" id="UP001596378">
    <property type="component" value="Unassembled WGS sequence"/>
</dbReference>
<keyword evidence="3" id="KW-1185">Reference proteome</keyword>
<dbReference type="Pfam" id="PF07696">
    <property type="entry name" value="7TMR-DISMED2"/>
    <property type="match status" value="1"/>
</dbReference>
<dbReference type="RefSeq" id="WP_378052407.1">
    <property type="nucleotide sequence ID" value="NZ_JBHMDN010000048.1"/>
</dbReference>
<evidence type="ECO:0000313" key="3">
    <source>
        <dbReference type="Proteomes" id="UP001596378"/>
    </source>
</evidence>
<evidence type="ECO:0000313" key="2">
    <source>
        <dbReference type="EMBL" id="MFC7151812.1"/>
    </source>
</evidence>